<protein>
    <recommendedName>
        <fullName evidence="3">Aspartyl/asparaginy/proline hydroxylase domain-containing protein</fullName>
    </recommendedName>
</protein>
<organism evidence="1 2">
    <name type="scientific">Geobacillus kaustophilus (strain HTA426)</name>
    <dbReference type="NCBI Taxonomy" id="235909"/>
    <lineage>
        <taxon>Bacteria</taxon>
        <taxon>Bacillati</taxon>
        <taxon>Bacillota</taxon>
        <taxon>Bacilli</taxon>
        <taxon>Bacillales</taxon>
        <taxon>Anoxybacillaceae</taxon>
        <taxon>Geobacillus</taxon>
        <taxon>Geobacillus thermoleovorans group</taxon>
    </lineage>
</organism>
<dbReference type="HOGENOM" id="CLU_2972987_0_0_9"/>
<evidence type="ECO:0008006" key="3">
    <source>
        <dbReference type="Google" id="ProtNLM"/>
    </source>
</evidence>
<dbReference type="Proteomes" id="UP000001172">
    <property type="component" value="Chromosome"/>
</dbReference>
<sequence length="58" mass="6440">MPNASSTIKESKGGFITRTSFVKGTLFIYNAACEHQFINTGKEECRYDLIIHSPASKT</sequence>
<keyword evidence="2" id="KW-1185">Reference proteome</keyword>
<evidence type="ECO:0000313" key="2">
    <source>
        <dbReference type="Proteomes" id="UP000001172"/>
    </source>
</evidence>
<reference evidence="1 2" key="1">
    <citation type="journal article" date="2004" name="Nucleic Acids Res.">
        <title>Thermoadaptation trait revealed by the genome sequence of thermophilic Geobacillus kaustophilus.</title>
        <authorList>
            <person name="Takami H."/>
            <person name="Takaki Y."/>
            <person name="Chee G.J."/>
            <person name="Nishi S."/>
            <person name="Shimamura S."/>
            <person name="Suzuki H."/>
            <person name="Matsui S."/>
            <person name="Uchiyama I."/>
        </authorList>
    </citation>
    <scope>NUCLEOTIDE SEQUENCE [LARGE SCALE GENOMIC DNA]</scope>
    <source>
        <strain evidence="1 2">HTA426</strain>
    </source>
</reference>
<dbReference type="KEGG" id="gka:GK0735"/>
<dbReference type="AlphaFoldDB" id="Q5L210"/>
<dbReference type="STRING" id="235909.GK0735"/>
<dbReference type="EMBL" id="BA000043">
    <property type="protein sequence ID" value="BAD75020.1"/>
    <property type="molecule type" value="Genomic_DNA"/>
</dbReference>
<gene>
    <name evidence="1" type="ordered locus">GK0735</name>
</gene>
<proteinExistence type="predicted"/>
<accession>Q5L210</accession>
<evidence type="ECO:0000313" key="1">
    <source>
        <dbReference type="EMBL" id="BAD75020.1"/>
    </source>
</evidence>
<name>Q5L210_GEOKA</name>